<dbReference type="InterPro" id="IPR052709">
    <property type="entry name" value="Transposase-MT_Hybrid"/>
</dbReference>
<accession>A0A4Y2A4S2</accession>
<dbReference type="AlphaFoldDB" id="A0A4Y2A4S2"/>
<keyword evidence="2" id="KW-1185">Reference proteome</keyword>
<dbReference type="PANTHER" id="PTHR46060:SF1">
    <property type="entry name" value="MARINER MOS1 TRANSPOSASE-LIKE PROTEIN"/>
    <property type="match status" value="1"/>
</dbReference>
<dbReference type="Proteomes" id="UP000499080">
    <property type="component" value="Unassembled WGS sequence"/>
</dbReference>
<evidence type="ECO:0000313" key="1">
    <source>
        <dbReference type="EMBL" id="GBL74861.1"/>
    </source>
</evidence>
<name>A0A4Y2A4S2_ARAVE</name>
<sequence length="141" mass="16251">MLTIGDQRLFIKIEVTNGQNVTEFYHGLREACGDNALPYRKVTRWVKSFRVGLNETADLHRTGQPYIPQHQIDIVSCLLSIDRRWTVRELSVKFVSSSNGMAHAEEMVNVRALRYCHQQTTPCQRYPIAFRHLAKGTKLCC</sequence>
<evidence type="ECO:0008006" key="3">
    <source>
        <dbReference type="Google" id="ProtNLM"/>
    </source>
</evidence>
<dbReference type="EMBL" id="BGPR01000006">
    <property type="protein sequence ID" value="GBL74861.1"/>
    <property type="molecule type" value="Genomic_DNA"/>
</dbReference>
<protein>
    <recommendedName>
        <fullName evidence="3">Mos1 transposase HTH domain-containing protein</fullName>
    </recommendedName>
</protein>
<proteinExistence type="predicted"/>
<dbReference type="OrthoDB" id="6432475at2759"/>
<comment type="caution">
    <text evidence="1">The sequence shown here is derived from an EMBL/GenBank/DDBJ whole genome shotgun (WGS) entry which is preliminary data.</text>
</comment>
<organism evidence="1 2">
    <name type="scientific">Araneus ventricosus</name>
    <name type="common">Orbweaver spider</name>
    <name type="synonym">Epeira ventricosa</name>
    <dbReference type="NCBI Taxonomy" id="182803"/>
    <lineage>
        <taxon>Eukaryota</taxon>
        <taxon>Metazoa</taxon>
        <taxon>Ecdysozoa</taxon>
        <taxon>Arthropoda</taxon>
        <taxon>Chelicerata</taxon>
        <taxon>Arachnida</taxon>
        <taxon>Araneae</taxon>
        <taxon>Araneomorphae</taxon>
        <taxon>Entelegynae</taxon>
        <taxon>Araneoidea</taxon>
        <taxon>Araneidae</taxon>
        <taxon>Araneus</taxon>
    </lineage>
</organism>
<reference evidence="1 2" key="1">
    <citation type="journal article" date="2019" name="Sci. Rep.">
        <title>Orb-weaving spider Araneus ventricosus genome elucidates the spidroin gene catalogue.</title>
        <authorList>
            <person name="Kono N."/>
            <person name="Nakamura H."/>
            <person name="Ohtoshi R."/>
            <person name="Moran D.A.P."/>
            <person name="Shinohara A."/>
            <person name="Yoshida Y."/>
            <person name="Fujiwara M."/>
            <person name="Mori M."/>
            <person name="Tomita M."/>
            <person name="Arakawa K."/>
        </authorList>
    </citation>
    <scope>NUCLEOTIDE SEQUENCE [LARGE SCALE GENOMIC DNA]</scope>
</reference>
<gene>
    <name evidence="1" type="ORF">AVEN_243706_1</name>
</gene>
<dbReference type="PANTHER" id="PTHR46060">
    <property type="entry name" value="MARINER MOS1 TRANSPOSASE-LIKE PROTEIN"/>
    <property type="match status" value="1"/>
</dbReference>
<evidence type="ECO:0000313" key="2">
    <source>
        <dbReference type="Proteomes" id="UP000499080"/>
    </source>
</evidence>